<organism evidence="2 3">
    <name type="scientific">Punica granatum</name>
    <name type="common">Pomegranate</name>
    <dbReference type="NCBI Taxonomy" id="22663"/>
    <lineage>
        <taxon>Eukaryota</taxon>
        <taxon>Viridiplantae</taxon>
        <taxon>Streptophyta</taxon>
        <taxon>Embryophyta</taxon>
        <taxon>Tracheophyta</taxon>
        <taxon>Spermatophyta</taxon>
        <taxon>Magnoliopsida</taxon>
        <taxon>eudicotyledons</taxon>
        <taxon>Gunneridae</taxon>
        <taxon>Pentapetalae</taxon>
        <taxon>rosids</taxon>
        <taxon>malvids</taxon>
        <taxon>Myrtales</taxon>
        <taxon>Lythraceae</taxon>
        <taxon>Punica</taxon>
    </lineage>
</organism>
<reference evidence="2 3" key="1">
    <citation type="submission" date="2017-11" db="EMBL/GenBank/DDBJ databases">
        <title>De-novo sequencing of pomegranate (Punica granatum L.) genome.</title>
        <authorList>
            <person name="Akparov Z."/>
            <person name="Amiraslanov A."/>
            <person name="Hajiyeva S."/>
            <person name="Abbasov M."/>
            <person name="Kaur K."/>
            <person name="Hamwieh A."/>
            <person name="Solovyev V."/>
            <person name="Salamov A."/>
            <person name="Braich B."/>
            <person name="Kosarev P."/>
            <person name="Mahmoud A."/>
            <person name="Hajiyev E."/>
            <person name="Babayeva S."/>
            <person name="Izzatullayeva V."/>
            <person name="Mammadov A."/>
            <person name="Mammadov A."/>
            <person name="Sharifova S."/>
            <person name="Ojaghi J."/>
            <person name="Eynullazada K."/>
            <person name="Bayramov B."/>
            <person name="Abdulazimova A."/>
            <person name="Shahmuradov I."/>
        </authorList>
    </citation>
    <scope>NUCLEOTIDE SEQUENCE [LARGE SCALE GENOMIC DNA]</scope>
    <source>
        <strain evidence="3">cv. AG2017</strain>
        <tissue evidence="2">Leaf</tissue>
    </source>
</reference>
<comment type="caution">
    <text evidence="2">The sequence shown here is derived from an EMBL/GenBank/DDBJ whole genome shotgun (WGS) entry which is preliminary data.</text>
</comment>
<dbReference type="EMBL" id="PGOL01000880">
    <property type="protein sequence ID" value="PKI63636.1"/>
    <property type="molecule type" value="Genomic_DNA"/>
</dbReference>
<evidence type="ECO:0000313" key="3">
    <source>
        <dbReference type="Proteomes" id="UP000233551"/>
    </source>
</evidence>
<keyword evidence="3" id="KW-1185">Reference proteome</keyword>
<sequence>MPLSKEQTRKLSRWRRRNSSSCSPRTRGAKVESGDEGLSGATVGADHRQSQPKDPVVPQVEVHEAREVCEGPGEITGCEV</sequence>
<evidence type="ECO:0000256" key="1">
    <source>
        <dbReference type="SAM" id="MobiDB-lite"/>
    </source>
</evidence>
<evidence type="ECO:0000313" key="2">
    <source>
        <dbReference type="EMBL" id="PKI63636.1"/>
    </source>
</evidence>
<protein>
    <submittedName>
        <fullName evidence="2">Uncharacterized protein</fullName>
    </submittedName>
</protein>
<dbReference type="AlphaFoldDB" id="A0A2I0K7G9"/>
<gene>
    <name evidence="2" type="ORF">CRG98_015973</name>
</gene>
<accession>A0A2I0K7G9</accession>
<dbReference type="Proteomes" id="UP000233551">
    <property type="component" value="Unassembled WGS sequence"/>
</dbReference>
<proteinExistence type="predicted"/>
<name>A0A2I0K7G9_PUNGR</name>
<feature type="region of interest" description="Disordered" evidence="1">
    <location>
        <begin position="1"/>
        <end position="58"/>
    </location>
</feature>